<protein>
    <submittedName>
        <fullName evidence="2">Twin-arginine translocation signal domain-containing protein</fullName>
    </submittedName>
</protein>
<organism evidence="2 3">
    <name type="scientific">Sedimenticola selenatireducens</name>
    <dbReference type="NCBI Taxonomy" id="191960"/>
    <lineage>
        <taxon>Bacteria</taxon>
        <taxon>Pseudomonadati</taxon>
        <taxon>Pseudomonadota</taxon>
        <taxon>Gammaproteobacteria</taxon>
        <taxon>Chromatiales</taxon>
        <taxon>Sedimenticolaceae</taxon>
        <taxon>Sedimenticola</taxon>
    </lineage>
</organism>
<evidence type="ECO:0000313" key="3">
    <source>
        <dbReference type="Proteomes" id="UP000316649"/>
    </source>
</evidence>
<keyword evidence="3" id="KW-1185">Reference proteome</keyword>
<dbReference type="InterPro" id="IPR014177">
    <property type="entry name" value="Formate_DH_TAT-contain"/>
</dbReference>
<dbReference type="AlphaFoldDB" id="A0A558DXL9"/>
<evidence type="ECO:0000313" key="2">
    <source>
        <dbReference type="EMBL" id="TVO70733.1"/>
    </source>
</evidence>
<reference evidence="2 3" key="1">
    <citation type="submission" date="2019-07" db="EMBL/GenBank/DDBJ databases">
        <title>The pathways for chlorine oxyanion respiration interact through the shared metabolite chlorate.</title>
        <authorList>
            <person name="Barnum T.P."/>
            <person name="Cheng Y."/>
            <person name="Hill K.A."/>
            <person name="Lucas L.N."/>
            <person name="Carlson H.K."/>
            <person name="Coates J.D."/>
        </authorList>
    </citation>
    <scope>NUCLEOTIDE SEQUENCE [LARGE SCALE GENOMIC DNA]</scope>
    <source>
        <strain evidence="2 3">BK-1</strain>
    </source>
</reference>
<sequence>MKKDKKQALATDRRKFIRGSLVTGVGVAAAAVLPGTVLAVESDVATKEEGQKGYHLTQHILDYYKTMAS</sequence>
<dbReference type="InterPro" id="IPR006311">
    <property type="entry name" value="TAT_signal"/>
</dbReference>
<name>A0A558DXL9_9GAMM</name>
<keyword evidence="1" id="KW-0732">Signal</keyword>
<gene>
    <name evidence="2" type="ORF">FHP88_14805</name>
</gene>
<dbReference type="PROSITE" id="PS51318">
    <property type="entry name" value="TAT"/>
    <property type="match status" value="1"/>
</dbReference>
<dbReference type="NCBIfam" id="TIGR01409">
    <property type="entry name" value="TAT_signal_seq"/>
    <property type="match status" value="1"/>
</dbReference>
<evidence type="ECO:0000256" key="1">
    <source>
        <dbReference type="ARBA" id="ARBA00022729"/>
    </source>
</evidence>
<proteinExistence type="predicted"/>
<comment type="caution">
    <text evidence="2">The sequence shown here is derived from an EMBL/GenBank/DDBJ whole genome shotgun (WGS) entry which is preliminary data.</text>
</comment>
<accession>A0A558DXL9</accession>
<dbReference type="EMBL" id="VMNH01000023">
    <property type="protein sequence ID" value="TVO70733.1"/>
    <property type="molecule type" value="Genomic_DNA"/>
</dbReference>
<dbReference type="RefSeq" id="WP_144359870.1">
    <property type="nucleotide sequence ID" value="NZ_VMNH01000023.1"/>
</dbReference>
<dbReference type="Proteomes" id="UP000316649">
    <property type="component" value="Unassembled WGS sequence"/>
</dbReference>
<dbReference type="PIRSF" id="PIRSF036704">
    <property type="entry name" value="UCP036704"/>
    <property type="match status" value="1"/>
</dbReference>
<dbReference type="InterPro" id="IPR019546">
    <property type="entry name" value="TAT_signal_bac_arc"/>
</dbReference>